<comment type="subcellular location">
    <subcellularLocation>
        <location evidence="1">Membrane</location>
        <topology evidence="1">Multi-pass membrane protein</topology>
    </subcellularLocation>
</comment>
<dbReference type="RefSeq" id="XP_018983044.1">
    <property type="nucleotide sequence ID" value="XM_019133014.1"/>
</dbReference>
<feature type="region of interest" description="Disordered" evidence="6">
    <location>
        <begin position="625"/>
        <end position="645"/>
    </location>
</feature>
<keyword evidence="9" id="KW-1185">Reference proteome</keyword>
<evidence type="ECO:0000256" key="6">
    <source>
        <dbReference type="SAM" id="MobiDB-lite"/>
    </source>
</evidence>
<dbReference type="AlphaFoldDB" id="A0A1E3QJ34"/>
<name>A0A1E3QJ34_9ASCO</name>
<dbReference type="InterPro" id="IPR051584">
    <property type="entry name" value="GPCR-associated_LMBR1"/>
</dbReference>
<dbReference type="OrthoDB" id="203099at2759"/>
<organism evidence="8 9">
    <name type="scientific">Babjeviella inositovora NRRL Y-12698</name>
    <dbReference type="NCBI Taxonomy" id="984486"/>
    <lineage>
        <taxon>Eukaryota</taxon>
        <taxon>Fungi</taxon>
        <taxon>Dikarya</taxon>
        <taxon>Ascomycota</taxon>
        <taxon>Saccharomycotina</taxon>
        <taxon>Pichiomycetes</taxon>
        <taxon>Serinales incertae sedis</taxon>
        <taxon>Babjeviella</taxon>
    </lineage>
</organism>
<dbReference type="EMBL" id="KV454439">
    <property type="protein sequence ID" value="ODQ77716.1"/>
    <property type="molecule type" value="Genomic_DNA"/>
</dbReference>
<gene>
    <name evidence="8" type="ORF">BABINDRAFT_97710</name>
</gene>
<evidence type="ECO:0000256" key="2">
    <source>
        <dbReference type="ARBA" id="ARBA00010487"/>
    </source>
</evidence>
<dbReference type="InterPro" id="IPR006876">
    <property type="entry name" value="LMBR1-like_membr_prot"/>
</dbReference>
<evidence type="ECO:0000256" key="5">
    <source>
        <dbReference type="ARBA" id="ARBA00023136"/>
    </source>
</evidence>
<keyword evidence="3 7" id="KW-0812">Transmembrane</keyword>
<comment type="similarity">
    <text evidence="2">Belongs to the LIMR family.</text>
</comment>
<feature type="transmembrane region" description="Helical" evidence="7">
    <location>
        <begin position="151"/>
        <end position="173"/>
    </location>
</feature>
<proteinExistence type="inferred from homology"/>
<dbReference type="GeneID" id="30150867"/>
<evidence type="ECO:0000256" key="1">
    <source>
        <dbReference type="ARBA" id="ARBA00004141"/>
    </source>
</evidence>
<dbReference type="PANTHER" id="PTHR21355:SF0">
    <property type="entry name" value="G-PROTEIN COUPLED RECEPTOR-ASSOCIATED PROTEIN LMBRD2"/>
    <property type="match status" value="1"/>
</dbReference>
<dbReference type="Pfam" id="PF04791">
    <property type="entry name" value="LMBR1"/>
    <property type="match status" value="1"/>
</dbReference>
<evidence type="ECO:0000256" key="4">
    <source>
        <dbReference type="ARBA" id="ARBA00022989"/>
    </source>
</evidence>
<sequence length="645" mass="74009">MWWPSVLCFSLALVLALYGINKHIRVFRQKWYLALALSVAIYIPVSIIFLLPIDLISSQNSADANQWFQLPARVIAVCWRSTYWTAFFLTWTILPVLQEFYDSGHHKPMLRLKDSLRTNLKYQLAMLVAGLLGLLYLVFSVGLTFASLKSLVIALSHSYSLILALWFMSYGLVNLPRDYWLLGSPQRYLNRCYVEITTANDTIEDLKYGLQEISHEIERFRAIAQEDYDLQFEFGEWLVDLQRQLPDEATGTQPLQTELQKLDLTTKRIVDLSRRLHHKKHRFILAICDLEKGFQDVVKFEDIQEAAASRQLHFRYTQQSKSMRLLSKLLSPKALYFCYQYAIPLYNRFASVLICLLSIIVVESEMLHSTKFSLVNLLLTAAKQLAPVKFVISVVMLTYMCMTSVLSLRKNKLFNLKYHLNDGGLSDPVSCLFYATYACRLTLPLSYNFLTLLVDRSSGFELFLGKSINLTVLGEGFNSWLPRFILVPLVFNYFNLFEKIKDKLGFNMLDYDEDDLPESRNGIATATIEEARHVVNKHMAKLNAETNPNLRAFRLSTPGRHSPVRSENFSESIDNLANMQYNQNRSQFNESLMRREEESFPPVAETNSSGGMWTSLKSAVGGVFTSSSGRVQIPSRDSDDEDLVL</sequence>
<dbReference type="PANTHER" id="PTHR21355">
    <property type="entry name" value="G-PROTEIN COUPLED RECEPTOR-ASSOCIATED PROTEIN LMBRD2"/>
    <property type="match status" value="1"/>
</dbReference>
<keyword evidence="5 7" id="KW-0472">Membrane</keyword>
<feature type="transmembrane region" description="Helical" evidence="7">
    <location>
        <begin position="388"/>
        <end position="408"/>
    </location>
</feature>
<feature type="transmembrane region" description="Helical" evidence="7">
    <location>
        <begin position="349"/>
        <end position="367"/>
    </location>
</feature>
<accession>A0A1E3QJ34</accession>
<keyword evidence="4 7" id="KW-1133">Transmembrane helix</keyword>
<protein>
    <submittedName>
        <fullName evidence="8">Uncharacterized protein</fullName>
    </submittedName>
</protein>
<dbReference type="GO" id="GO:0016020">
    <property type="term" value="C:membrane"/>
    <property type="evidence" value="ECO:0007669"/>
    <property type="project" value="UniProtKB-SubCell"/>
</dbReference>
<evidence type="ECO:0000256" key="7">
    <source>
        <dbReference type="SAM" id="Phobius"/>
    </source>
</evidence>
<feature type="transmembrane region" description="Helical" evidence="7">
    <location>
        <begin position="124"/>
        <end position="145"/>
    </location>
</feature>
<reference evidence="9" key="1">
    <citation type="submission" date="2016-05" db="EMBL/GenBank/DDBJ databases">
        <title>Comparative genomics of biotechnologically important yeasts.</title>
        <authorList>
            <consortium name="DOE Joint Genome Institute"/>
            <person name="Riley R."/>
            <person name="Haridas S."/>
            <person name="Wolfe K.H."/>
            <person name="Lopes M.R."/>
            <person name="Hittinger C.T."/>
            <person name="Goker M."/>
            <person name="Salamov A."/>
            <person name="Wisecaver J."/>
            <person name="Long T.M."/>
            <person name="Aerts A.L."/>
            <person name="Barry K."/>
            <person name="Choi C."/>
            <person name="Clum A."/>
            <person name="Coughlan A.Y."/>
            <person name="Deshpande S."/>
            <person name="Douglass A.P."/>
            <person name="Hanson S.J."/>
            <person name="Klenk H.-P."/>
            <person name="Labutti K."/>
            <person name="Lapidus A."/>
            <person name="Lindquist E."/>
            <person name="Lipzen A."/>
            <person name="Meier-Kolthoff J.P."/>
            <person name="Ohm R.A."/>
            <person name="Otillar R.P."/>
            <person name="Pangilinan J."/>
            <person name="Peng Y."/>
            <person name="Rokas A."/>
            <person name="Rosa C.A."/>
            <person name="Scheuner C."/>
            <person name="Sibirny A.A."/>
            <person name="Slot J.C."/>
            <person name="Stielow J.B."/>
            <person name="Sun H."/>
            <person name="Kurtzman C.P."/>
            <person name="Blackwell M."/>
            <person name="Grigoriev I.V."/>
            <person name="Jeffries T.W."/>
        </authorList>
    </citation>
    <scope>NUCLEOTIDE SEQUENCE [LARGE SCALE GENOMIC DNA]</scope>
    <source>
        <strain evidence="9">NRRL Y-12698</strain>
    </source>
</reference>
<evidence type="ECO:0000256" key="3">
    <source>
        <dbReference type="ARBA" id="ARBA00022692"/>
    </source>
</evidence>
<feature type="transmembrane region" description="Helical" evidence="7">
    <location>
        <begin position="31"/>
        <end position="51"/>
    </location>
</feature>
<evidence type="ECO:0000313" key="8">
    <source>
        <dbReference type="EMBL" id="ODQ77716.1"/>
    </source>
</evidence>
<dbReference type="Proteomes" id="UP000094336">
    <property type="component" value="Unassembled WGS sequence"/>
</dbReference>
<evidence type="ECO:0000313" key="9">
    <source>
        <dbReference type="Proteomes" id="UP000094336"/>
    </source>
</evidence>